<dbReference type="InterPro" id="IPR000859">
    <property type="entry name" value="CUB_dom"/>
</dbReference>
<dbReference type="SUPFAM" id="SSF49854">
    <property type="entry name" value="Spermadhesin, CUB domain"/>
    <property type="match status" value="3"/>
</dbReference>
<keyword evidence="3" id="KW-1133">Transmembrane helix</keyword>
<keyword evidence="3" id="KW-0472">Membrane</keyword>
<comment type="caution">
    <text evidence="2">Lacks conserved residue(s) required for the propagation of feature annotation.</text>
</comment>
<evidence type="ECO:0000259" key="4">
    <source>
        <dbReference type="PROSITE" id="PS01180"/>
    </source>
</evidence>
<dbReference type="CDD" id="cd00112">
    <property type="entry name" value="LDLa"/>
    <property type="match status" value="1"/>
</dbReference>
<feature type="disulfide bond" evidence="2">
    <location>
        <begin position="62"/>
        <end position="80"/>
    </location>
</feature>
<keyword evidence="6" id="KW-1185">Reference proteome</keyword>
<evidence type="ECO:0000313" key="5">
    <source>
        <dbReference type="EMBL" id="KAK5644429.1"/>
    </source>
</evidence>
<dbReference type="InterPro" id="IPR053207">
    <property type="entry name" value="Non-NMDA_GluR_Accessory"/>
</dbReference>
<feature type="transmembrane region" description="Helical" evidence="3">
    <location>
        <begin position="1013"/>
        <end position="1034"/>
    </location>
</feature>
<dbReference type="EMBL" id="JAVRBK010000004">
    <property type="protein sequence ID" value="KAK5644429.1"/>
    <property type="molecule type" value="Genomic_DNA"/>
</dbReference>
<dbReference type="PROSITE" id="PS01209">
    <property type="entry name" value="LDLRA_1"/>
    <property type="match status" value="1"/>
</dbReference>
<evidence type="ECO:0000256" key="1">
    <source>
        <dbReference type="ARBA" id="ARBA00023157"/>
    </source>
</evidence>
<dbReference type="InterPro" id="IPR036055">
    <property type="entry name" value="LDL_receptor-like_sf"/>
</dbReference>
<dbReference type="PRINTS" id="PR00261">
    <property type="entry name" value="LDLRECEPTOR"/>
</dbReference>
<dbReference type="InterPro" id="IPR002172">
    <property type="entry name" value="LDrepeatLR_classA_rpt"/>
</dbReference>
<feature type="domain" description="CUB" evidence="4">
    <location>
        <begin position="262"/>
        <end position="412"/>
    </location>
</feature>
<dbReference type="PROSITE" id="PS01180">
    <property type="entry name" value="CUB"/>
    <property type="match status" value="1"/>
</dbReference>
<proteinExistence type="predicted"/>
<gene>
    <name evidence="5" type="ORF">RI129_005729</name>
</gene>
<dbReference type="PANTHER" id="PTHR47537">
    <property type="entry name" value="CUBILIN"/>
    <property type="match status" value="1"/>
</dbReference>
<dbReference type="SUPFAM" id="SSF57424">
    <property type="entry name" value="LDL receptor-like module"/>
    <property type="match status" value="2"/>
</dbReference>
<dbReference type="InterPro" id="IPR023415">
    <property type="entry name" value="LDLR_class-A_CS"/>
</dbReference>
<dbReference type="SMART" id="SM00192">
    <property type="entry name" value="LDLa"/>
    <property type="match status" value="2"/>
</dbReference>
<dbReference type="Gene3D" id="2.60.120.290">
    <property type="entry name" value="Spermadhesin, CUB domain"/>
    <property type="match status" value="3"/>
</dbReference>
<accession>A0AAN7VHT5</accession>
<reference evidence="5 6" key="1">
    <citation type="journal article" date="2024" name="Insects">
        <title>An Improved Chromosome-Level Genome Assembly of the Firefly Pyrocoelia pectoralis.</title>
        <authorList>
            <person name="Fu X."/>
            <person name="Meyer-Rochow V.B."/>
            <person name="Ballantyne L."/>
            <person name="Zhu X."/>
        </authorList>
    </citation>
    <scope>NUCLEOTIDE SEQUENCE [LARGE SCALE GENOMIC DNA]</scope>
    <source>
        <strain evidence="5">XCY_ONT2</strain>
    </source>
</reference>
<dbReference type="Proteomes" id="UP001329430">
    <property type="component" value="Chromosome 4"/>
</dbReference>
<dbReference type="InterPro" id="IPR035914">
    <property type="entry name" value="Sperma_CUB_dom_sf"/>
</dbReference>
<keyword evidence="1 2" id="KW-1015">Disulfide bond</keyword>
<dbReference type="Pfam" id="PF00057">
    <property type="entry name" value="Ldl_recept_a"/>
    <property type="match status" value="1"/>
</dbReference>
<dbReference type="GO" id="GO:0005886">
    <property type="term" value="C:plasma membrane"/>
    <property type="evidence" value="ECO:0007669"/>
    <property type="project" value="TreeGrafter"/>
</dbReference>
<organism evidence="5 6">
    <name type="scientific">Pyrocoelia pectoralis</name>
    <dbReference type="NCBI Taxonomy" id="417401"/>
    <lineage>
        <taxon>Eukaryota</taxon>
        <taxon>Metazoa</taxon>
        <taxon>Ecdysozoa</taxon>
        <taxon>Arthropoda</taxon>
        <taxon>Hexapoda</taxon>
        <taxon>Insecta</taxon>
        <taxon>Pterygota</taxon>
        <taxon>Neoptera</taxon>
        <taxon>Endopterygota</taxon>
        <taxon>Coleoptera</taxon>
        <taxon>Polyphaga</taxon>
        <taxon>Elateriformia</taxon>
        <taxon>Elateroidea</taxon>
        <taxon>Lampyridae</taxon>
        <taxon>Lampyrinae</taxon>
        <taxon>Pyrocoelia</taxon>
    </lineage>
</organism>
<keyword evidence="3" id="KW-0812">Transmembrane</keyword>
<feature type="disulfide bond" evidence="2">
    <location>
        <begin position="55"/>
        <end position="67"/>
    </location>
</feature>
<evidence type="ECO:0000313" key="6">
    <source>
        <dbReference type="Proteomes" id="UP001329430"/>
    </source>
</evidence>
<protein>
    <recommendedName>
        <fullName evidence="4">CUB domain-containing protein</fullName>
    </recommendedName>
</protein>
<dbReference type="FunFam" id="2.60.120.290:FF:000065">
    <property type="entry name" value="Uncharacterized protein, isoform E"/>
    <property type="match status" value="1"/>
</dbReference>
<comment type="caution">
    <text evidence="5">The sequence shown here is derived from an EMBL/GenBank/DDBJ whole genome shotgun (WGS) entry which is preliminary data.</text>
</comment>
<dbReference type="CDD" id="cd00041">
    <property type="entry name" value="CUB"/>
    <property type="match status" value="1"/>
</dbReference>
<evidence type="ECO:0000256" key="2">
    <source>
        <dbReference type="PROSITE-ProRule" id="PRU00124"/>
    </source>
</evidence>
<dbReference type="PROSITE" id="PS50068">
    <property type="entry name" value="LDLRA_2"/>
    <property type="match status" value="2"/>
</dbReference>
<dbReference type="Gene3D" id="4.10.400.10">
    <property type="entry name" value="Low-density Lipoprotein Receptor"/>
    <property type="match status" value="2"/>
</dbReference>
<dbReference type="Pfam" id="PF25090">
    <property type="entry name" value="DUF7805"/>
    <property type="match status" value="1"/>
</dbReference>
<dbReference type="InterPro" id="IPR056707">
    <property type="entry name" value="DUF7805"/>
</dbReference>
<dbReference type="SMART" id="SM00042">
    <property type="entry name" value="CUB"/>
    <property type="match status" value="1"/>
</dbReference>
<dbReference type="AlphaFoldDB" id="A0AAN7VHT5"/>
<name>A0AAN7VHT5_9COLE</name>
<sequence>MYKIPFNFDFVISKFGAPLNCARREMLGFQVEASSIALMWFVSLTIVAAATTPSCKISEFICANGRCVSLNRYCNNVNDCGDSSDEPRYCTPCNRTYYGEVGETYKLELHRPREPKIPYICHLTFTANGKEFGDIVQLTFDSFTLGRFVSFTSDGCPDGALQITELNRPHVGGSWCGTSWCPEIYYSETKSVTITVSLLRLAKDQNGYNFDFRMEYKLLRKQSATVRYGGGQPFLEVNTTASSSVEPETEYYLGDLITGTYCSRIFSDCDRKRCRLQSPNFPGLYPRNVTCYYAVRQHEIPEGKHALITVRQSKGQLISIRSQSALHGTASTRELKVWNACDDVQDYVTVYDGYTTRDPIILKFCGGGEAVPEAVSSGHELLVEFSTSPFGTFSHPTPVQSLHGFQLDVEVKFVDQLSPMFIKHKRNCEFWIRGTDKGILDNPLHSLPANTTCLYHLQGIDTTVSPSPIPFRPLSRYPDGIWRQTRLLFPPPRYRVWLSVTKFHVTGSRDLQKQDQEMCRSSLKVWDGQVWTGTNCNDLFCSKDKLKNVPKTSMSGALGGGKNVTLLARYCREHIARTCDHSMLANITRYPRPCSLTESFLSSGDSLTLELQVSDSTALRPVQFRALYEFVDLHQDGEPYGIGACSRKFTTAVQNIQQKFQAPRDIFLYGRGGAKNLSCVYHFEAQKDEKVKITLTQLIFKKRQCQTHVNPNTDRLHCYGNTSAAVRFFEVPWDDVPAVPRDCLCSGSDGTNLPFTYISTSNVVELRFDVTGMNSSDDFTTLFFEGTWQFIRTPICSRNLRRQGASGEIIFRYPSESPDELNCENYPRVIIPGPKKFLYLKISGVIMKHSSKSGNETSITSTRCGTSNRITIHTALYSAVICPYIMSSRRHNLVEVFSEGWQTDSVNGPSPLPVDKVEIDYLGNELSKTIVVEFLGKESGSYAVSWLELARRRIVPPNGLGLLWIKADECQYRCPELDACINASVWCNGVEDCPSGIDEALTHCSLLLQLPPLYLFLVALAILLSGVATCAIAWKRCRRRPRSFLQTRLKSLSSDTAIIDEKGVIC</sequence>
<dbReference type="PANTHER" id="PTHR47537:SF4">
    <property type="entry name" value="GH12701P"/>
    <property type="match status" value="1"/>
</dbReference>
<evidence type="ECO:0000256" key="3">
    <source>
        <dbReference type="SAM" id="Phobius"/>
    </source>
</evidence>